<dbReference type="Pfam" id="PF12796">
    <property type="entry name" value="Ank_2"/>
    <property type="match status" value="1"/>
</dbReference>
<dbReference type="SMART" id="SM00248">
    <property type="entry name" value="ANK"/>
    <property type="match status" value="3"/>
</dbReference>
<protein>
    <submittedName>
        <fullName evidence="3">Ankyrin repeat protein 3</fullName>
    </submittedName>
</protein>
<dbReference type="Gene3D" id="1.20.5.1160">
    <property type="entry name" value="Vasodilator-stimulated phosphoprotein"/>
    <property type="match status" value="1"/>
</dbReference>
<reference evidence="3 4" key="1">
    <citation type="submission" date="2019-05" db="EMBL/GenBank/DDBJ databases">
        <title>The compact genome of Giardia muris reveals important steps in the evolution of intestinal protozoan parasites.</title>
        <authorList>
            <person name="Xu F."/>
            <person name="Jimenez-Gonzalez A."/>
            <person name="Einarsson E."/>
            <person name="Astvaldsson A."/>
            <person name="Peirasmaki D."/>
            <person name="Eckmann L."/>
            <person name="Andersson J.O."/>
            <person name="Svard S.G."/>
            <person name="Jerlstrom-Hultqvist J."/>
        </authorList>
    </citation>
    <scope>NUCLEOTIDE SEQUENCE [LARGE SCALE GENOMIC DNA]</scope>
    <source>
        <strain evidence="3 4">Roberts-Thomson</strain>
    </source>
</reference>
<feature type="region of interest" description="Disordered" evidence="2">
    <location>
        <begin position="179"/>
        <end position="213"/>
    </location>
</feature>
<dbReference type="SUPFAM" id="SSF48403">
    <property type="entry name" value="Ankyrin repeat"/>
    <property type="match status" value="1"/>
</dbReference>
<dbReference type="AlphaFoldDB" id="A0A4Z1SU19"/>
<keyword evidence="4" id="KW-1185">Reference proteome</keyword>
<dbReference type="VEuPathDB" id="GiardiaDB:GMRT_20193"/>
<proteinExistence type="predicted"/>
<accession>A0A4Z1SU19</accession>
<dbReference type="PROSITE" id="PS50088">
    <property type="entry name" value="ANK_REPEAT"/>
    <property type="match status" value="1"/>
</dbReference>
<evidence type="ECO:0000256" key="2">
    <source>
        <dbReference type="SAM" id="MobiDB-lite"/>
    </source>
</evidence>
<dbReference type="PANTHER" id="PTHR24184">
    <property type="entry name" value="SI:CH211-189E2.2"/>
    <property type="match status" value="1"/>
</dbReference>
<sequence length="289" mass="32662">MPLMEAAWIGDLEGVKANLKEVGQKNEDGWTALMKAAEYGHANCIPLLEKEVGVQDNQGWTALMLAASNGQTDCTRLLLSEAGKQTTGKWNRLPPGMTALMMAARENHLEVVQLLLPYERGLKDSKGHTAKWYTKNSSKEGDFTRVRELLENEGIERIPPPPNPAEMIELRERVNELSAENDSLKKDLSSSKNAHEGTRKKLSQQNREVSSLKQQLEKYRKMYEISNSRAQEAEKSLAEMREENSFLKAQLTEMESSMFADNDMFAEDYMDIVFQTSTDDSSIFDQGDF</sequence>
<organism evidence="3 4">
    <name type="scientific">Giardia muris</name>
    <dbReference type="NCBI Taxonomy" id="5742"/>
    <lineage>
        <taxon>Eukaryota</taxon>
        <taxon>Metamonada</taxon>
        <taxon>Diplomonadida</taxon>
        <taxon>Hexamitidae</taxon>
        <taxon>Giardiinae</taxon>
        <taxon>Giardia</taxon>
    </lineage>
</organism>
<evidence type="ECO:0000313" key="4">
    <source>
        <dbReference type="Proteomes" id="UP000315496"/>
    </source>
</evidence>
<gene>
    <name evidence="3" type="ORF">GMRT_20193</name>
</gene>
<feature type="compositionally biased region" description="Polar residues" evidence="2">
    <location>
        <begin position="203"/>
        <end position="213"/>
    </location>
</feature>
<dbReference type="PROSITE" id="PS50297">
    <property type="entry name" value="ANK_REP_REGION"/>
    <property type="match status" value="1"/>
</dbReference>
<name>A0A4Z1SU19_GIAMU</name>
<keyword evidence="1" id="KW-0040">ANK repeat</keyword>
<evidence type="ECO:0000256" key="1">
    <source>
        <dbReference type="PROSITE-ProRule" id="PRU00023"/>
    </source>
</evidence>
<dbReference type="Pfam" id="PF00023">
    <property type="entry name" value="Ank"/>
    <property type="match status" value="1"/>
</dbReference>
<dbReference type="InterPro" id="IPR002110">
    <property type="entry name" value="Ankyrin_rpt"/>
</dbReference>
<dbReference type="Gene3D" id="1.25.40.20">
    <property type="entry name" value="Ankyrin repeat-containing domain"/>
    <property type="match status" value="2"/>
</dbReference>
<dbReference type="OrthoDB" id="20872at2759"/>
<evidence type="ECO:0000313" key="3">
    <source>
        <dbReference type="EMBL" id="TNJ29412.1"/>
    </source>
</evidence>
<dbReference type="EMBL" id="VDLU01000001">
    <property type="protein sequence ID" value="TNJ29412.1"/>
    <property type="molecule type" value="Genomic_DNA"/>
</dbReference>
<feature type="compositionally biased region" description="Basic and acidic residues" evidence="2">
    <location>
        <begin position="182"/>
        <end position="199"/>
    </location>
</feature>
<dbReference type="PANTHER" id="PTHR24184:SF11">
    <property type="entry name" value="ANKYRIN REPEAT AND SOCS BOX CONTAINING 3"/>
    <property type="match status" value="1"/>
</dbReference>
<dbReference type="Proteomes" id="UP000315496">
    <property type="component" value="Chromosome 1"/>
</dbReference>
<feature type="repeat" description="ANK" evidence="1">
    <location>
        <begin position="95"/>
        <end position="116"/>
    </location>
</feature>
<comment type="caution">
    <text evidence="3">The sequence shown here is derived from an EMBL/GenBank/DDBJ whole genome shotgun (WGS) entry which is preliminary data.</text>
</comment>
<dbReference type="InterPro" id="IPR036770">
    <property type="entry name" value="Ankyrin_rpt-contain_sf"/>
</dbReference>